<gene>
    <name evidence="7" type="ORF">DVK44_16920</name>
</gene>
<feature type="compositionally biased region" description="Gly residues" evidence="5">
    <location>
        <begin position="8"/>
        <end position="22"/>
    </location>
</feature>
<dbReference type="InterPro" id="IPR016039">
    <property type="entry name" value="Thiolase-like"/>
</dbReference>
<dbReference type="KEGG" id="spad:DVK44_16920"/>
<dbReference type="InterPro" id="IPR014030">
    <property type="entry name" value="Ketoacyl_synth_N"/>
</dbReference>
<dbReference type="CDD" id="cd00834">
    <property type="entry name" value="KAS_I_II"/>
    <property type="match status" value="1"/>
</dbReference>
<organism evidence="7 8">
    <name type="scientific">Streptomyces paludis</name>
    <dbReference type="NCBI Taxonomy" id="2282738"/>
    <lineage>
        <taxon>Bacteria</taxon>
        <taxon>Bacillati</taxon>
        <taxon>Actinomycetota</taxon>
        <taxon>Actinomycetes</taxon>
        <taxon>Kitasatosporales</taxon>
        <taxon>Streptomycetaceae</taxon>
        <taxon>Streptomyces</taxon>
    </lineage>
</organism>
<dbReference type="PROSITE" id="PS00606">
    <property type="entry name" value="KS3_1"/>
    <property type="match status" value="1"/>
</dbReference>
<feature type="domain" description="Ketosynthase family 3 (KS3)" evidence="6">
    <location>
        <begin position="24"/>
        <end position="456"/>
    </location>
</feature>
<dbReference type="SMART" id="SM00825">
    <property type="entry name" value="PKS_KS"/>
    <property type="match status" value="1"/>
</dbReference>
<dbReference type="NCBIfam" id="NF005589">
    <property type="entry name" value="PRK07314.1"/>
    <property type="match status" value="1"/>
</dbReference>
<protein>
    <submittedName>
        <fullName evidence="7">Beta-ketoacyl-[acyl-carrier-protein] synthase family protein</fullName>
    </submittedName>
</protein>
<dbReference type="PANTHER" id="PTHR11712:SF347">
    <property type="entry name" value="BETA KETOACYL-ACYL CARRIER PROTEIN SYNTHASE"/>
    <property type="match status" value="1"/>
</dbReference>
<dbReference type="InterPro" id="IPR000794">
    <property type="entry name" value="Beta-ketoacyl_synthase"/>
</dbReference>
<dbReference type="FunFam" id="3.40.47.10:FF:000018">
    <property type="entry name" value="3-oxoacyl-[acyl-carrier-protein] synthase 2"/>
    <property type="match status" value="1"/>
</dbReference>
<dbReference type="InterPro" id="IPR014031">
    <property type="entry name" value="Ketoacyl_synth_C"/>
</dbReference>
<dbReference type="Gene3D" id="3.40.47.10">
    <property type="match status" value="2"/>
</dbReference>
<keyword evidence="8" id="KW-1185">Reference proteome</keyword>
<evidence type="ECO:0000256" key="3">
    <source>
        <dbReference type="ARBA" id="ARBA00023315"/>
    </source>
</evidence>
<dbReference type="FunFam" id="3.40.47.10:FF:000029">
    <property type="entry name" value="3-oxoacyl-[acyl-carrier-protein] synthase 1"/>
    <property type="match status" value="1"/>
</dbReference>
<dbReference type="AlphaFoldDB" id="A0A345HQW4"/>
<dbReference type="PROSITE" id="PS52004">
    <property type="entry name" value="KS3_2"/>
    <property type="match status" value="1"/>
</dbReference>
<dbReference type="InterPro" id="IPR018201">
    <property type="entry name" value="Ketoacyl_synth_AS"/>
</dbReference>
<evidence type="ECO:0000256" key="1">
    <source>
        <dbReference type="ARBA" id="ARBA00008467"/>
    </source>
</evidence>
<dbReference type="InterPro" id="IPR020841">
    <property type="entry name" value="PKS_Beta-ketoAc_synthase_dom"/>
</dbReference>
<dbReference type="GO" id="GO:0004315">
    <property type="term" value="F:3-oxoacyl-[acyl-carrier-protein] synthase activity"/>
    <property type="evidence" value="ECO:0007669"/>
    <property type="project" value="InterPro"/>
</dbReference>
<dbReference type="RefSeq" id="WP_114660421.1">
    <property type="nucleotide sequence ID" value="NZ_CP031194.1"/>
</dbReference>
<evidence type="ECO:0000259" key="6">
    <source>
        <dbReference type="PROSITE" id="PS52004"/>
    </source>
</evidence>
<sequence>MTRTTAGRDGGGGTGATGGSRSGPGEVAVTGVGVVTPAGTDEEAFWAGLCAGRSVARRLPELAGMPVDFACAIGGPPPAEDVGRIAVPPIAASPIAAPAISAPALDLDAAVGGRSVWRMARFVKLALVAARQAVADAGLSPATWEAGRVGVVLGVGVGGVSVLADNALRLRDEGPEAVSPLLVPMMIPNAAAGEVAIALRAQGPSLSPATACASGATAIALARDLLAGGQCDVVVAGGAESVLTPLVVTAFARMGALSARTGDPAGASRPFAVDRDGFVIGEGAAMVVLERVADARARGRAPRALLAGAGSSTDAHHPTAPAPHGRVAQAAVETALREAGWSAYDVEHVNAHGTSTQLNDAMEAELIERVYPRRPSVTAIKGVLGHTLAAAGAIEAVATVLTLERGIVPPIANLDAPAVGFDLDCVTKEPRRQPVETAVSHSFGFGGHNVALAFRRA</sequence>
<dbReference type="Pfam" id="PF00109">
    <property type="entry name" value="ketoacyl-synt"/>
    <property type="match status" value="2"/>
</dbReference>
<keyword evidence="2 4" id="KW-0808">Transferase</keyword>
<proteinExistence type="inferred from homology"/>
<evidence type="ECO:0000256" key="2">
    <source>
        <dbReference type="ARBA" id="ARBA00022679"/>
    </source>
</evidence>
<reference evidence="8" key="1">
    <citation type="submission" date="2018-07" db="EMBL/GenBank/DDBJ databases">
        <authorList>
            <person name="Zhao J."/>
        </authorList>
    </citation>
    <scope>NUCLEOTIDE SEQUENCE [LARGE SCALE GENOMIC DNA]</scope>
    <source>
        <strain evidence="8">GSSD-12</strain>
    </source>
</reference>
<comment type="similarity">
    <text evidence="1 4">Belongs to the thiolase-like superfamily. Beta-ketoacyl-ACP synthases family.</text>
</comment>
<feature type="region of interest" description="Disordered" evidence="5">
    <location>
        <begin position="1"/>
        <end position="28"/>
    </location>
</feature>
<evidence type="ECO:0000256" key="5">
    <source>
        <dbReference type="SAM" id="MobiDB-lite"/>
    </source>
</evidence>
<name>A0A345HQW4_9ACTN</name>
<keyword evidence="3" id="KW-0012">Acyltransferase</keyword>
<dbReference type="Proteomes" id="UP000253868">
    <property type="component" value="Chromosome"/>
</dbReference>
<accession>A0A345HQW4</accession>
<dbReference type="GO" id="GO:0030497">
    <property type="term" value="P:fatty acid elongation"/>
    <property type="evidence" value="ECO:0007669"/>
    <property type="project" value="UniProtKB-ARBA"/>
</dbReference>
<dbReference type="EMBL" id="CP031194">
    <property type="protein sequence ID" value="AXG79088.1"/>
    <property type="molecule type" value="Genomic_DNA"/>
</dbReference>
<dbReference type="Pfam" id="PF02801">
    <property type="entry name" value="Ketoacyl-synt_C"/>
    <property type="match status" value="1"/>
</dbReference>
<evidence type="ECO:0000313" key="7">
    <source>
        <dbReference type="EMBL" id="AXG79088.1"/>
    </source>
</evidence>
<dbReference type="OrthoDB" id="9808669at2"/>
<dbReference type="PANTHER" id="PTHR11712">
    <property type="entry name" value="POLYKETIDE SYNTHASE-RELATED"/>
    <property type="match status" value="1"/>
</dbReference>
<evidence type="ECO:0000256" key="4">
    <source>
        <dbReference type="RuleBase" id="RU003694"/>
    </source>
</evidence>
<dbReference type="SUPFAM" id="SSF53901">
    <property type="entry name" value="Thiolase-like"/>
    <property type="match status" value="2"/>
</dbReference>
<evidence type="ECO:0000313" key="8">
    <source>
        <dbReference type="Proteomes" id="UP000253868"/>
    </source>
</evidence>